<evidence type="ECO:0000256" key="5">
    <source>
        <dbReference type="ARBA" id="ARBA00023136"/>
    </source>
</evidence>
<feature type="transmembrane region" description="Helical" evidence="6">
    <location>
        <begin position="85"/>
        <end position="107"/>
    </location>
</feature>
<dbReference type="GO" id="GO:0015658">
    <property type="term" value="F:branched-chain amino acid transmembrane transporter activity"/>
    <property type="evidence" value="ECO:0007669"/>
    <property type="project" value="InterPro"/>
</dbReference>
<feature type="transmembrane region" description="Helical" evidence="6">
    <location>
        <begin position="58"/>
        <end position="79"/>
    </location>
</feature>
<dbReference type="InterPro" id="IPR001851">
    <property type="entry name" value="ABC_transp_permease"/>
</dbReference>
<reference evidence="8" key="1">
    <citation type="submission" date="2016-11" db="EMBL/GenBank/DDBJ databases">
        <title>Mesorhizobium oceanicum sp. nov., isolated from deep seawater in South China Sea.</title>
        <authorList>
            <person name="Fu G.-Y."/>
        </authorList>
    </citation>
    <scope>NUCLEOTIDE SEQUENCE [LARGE SCALE GENOMIC DNA]</scope>
    <source>
        <strain evidence="8">B7</strain>
    </source>
</reference>
<dbReference type="EMBL" id="CP018171">
    <property type="protein sequence ID" value="APH71686.1"/>
    <property type="molecule type" value="Genomic_DNA"/>
</dbReference>
<dbReference type="KEGG" id="meso:BSQ44_10140"/>
<dbReference type="PANTHER" id="PTHR30482:SF17">
    <property type="entry name" value="ABC TRANSPORTER ATP-BINDING PROTEIN"/>
    <property type="match status" value="1"/>
</dbReference>
<feature type="transmembrane region" description="Helical" evidence="6">
    <location>
        <begin position="273"/>
        <end position="292"/>
    </location>
</feature>
<evidence type="ECO:0000313" key="8">
    <source>
        <dbReference type="Proteomes" id="UP000182840"/>
    </source>
</evidence>
<keyword evidence="2" id="KW-1003">Cell membrane</keyword>
<keyword evidence="5 6" id="KW-0472">Membrane</keyword>
<comment type="subcellular location">
    <subcellularLocation>
        <location evidence="1">Cell membrane</location>
        <topology evidence="1">Multi-pass membrane protein</topology>
    </subcellularLocation>
</comment>
<dbReference type="OrthoDB" id="9804361at2"/>
<keyword evidence="4 6" id="KW-1133">Transmembrane helix</keyword>
<gene>
    <name evidence="7" type="ORF">BSQ44_10140</name>
</gene>
<dbReference type="PANTHER" id="PTHR30482">
    <property type="entry name" value="HIGH-AFFINITY BRANCHED-CHAIN AMINO ACID TRANSPORT SYSTEM PERMEASE"/>
    <property type="match status" value="1"/>
</dbReference>
<evidence type="ECO:0008006" key="9">
    <source>
        <dbReference type="Google" id="ProtNLM"/>
    </source>
</evidence>
<dbReference type="InterPro" id="IPR043428">
    <property type="entry name" value="LivM-like"/>
</dbReference>
<name>A0A1L3SQK3_9HYPH</name>
<feature type="transmembrane region" description="Helical" evidence="6">
    <location>
        <begin position="119"/>
        <end position="142"/>
    </location>
</feature>
<evidence type="ECO:0000256" key="2">
    <source>
        <dbReference type="ARBA" id="ARBA00022475"/>
    </source>
</evidence>
<feature type="transmembrane region" description="Helical" evidence="6">
    <location>
        <begin position="32"/>
        <end position="51"/>
    </location>
</feature>
<sequence length="326" mass="32996">MSSRSAVLSWLALAVCAAAIAFAPFVLSDYDLVLGFGFFVAAGLAVSWNLVGGFAGQFALGHSMFVGIGSYSVAVLTTFFGVPAILAIAIGGVLSGILAALSAALFLRMRGAYFSVATMGLALVCMAAVIVTPSLGATAGIILPGDLPIDDLKLFWICGGLALAVTAASLAINRSGFGLALMAVRDDEQAAAESGVNPLLAKCLIMAGSGGAVGLFGGLVALQKLTVEPYSAFSFSWSIAMIMMSVIGGLGSVFGPVLGAAVVFALQQALDELPVWNLLVTALLLILIIRLAPGGLNAVGGLAFGSLSRLSRPGGMIRARIPDPKG</sequence>
<dbReference type="Pfam" id="PF02653">
    <property type="entry name" value="BPD_transp_2"/>
    <property type="match status" value="1"/>
</dbReference>
<dbReference type="STRING" id="1670800.BSQ44_10140"/>
<evidence type="ECO:0000256" key="4">
    <source>
        <dbReference type="ARBA" id="ARBA00022989"/>
    </source>
</evidence>
<dbReference type="RefSeq" id="WP_072603635.1">
    <property type="nucleotide sequence ID" value="NZ_CP018171.1"/>
</dbReference>
<organism evidence="7 8">
    <name type="scientific">Aquibium oceanicum</name>
    <dbReference type="NCBI Taxonomy" id="1670800"/>
    <lineage>
        <taxon>Bacteria</taxon>
        <taxon>Pseudomonadati</taxon>
        <taxon>Pseudomonadota</taxon>
        <taxon>Alphaproteobacteria</taxon>
        <taxon>Hyphomicrobiales</taxon>
        <taxon>Phyllobacteriaceae</taxon>
        <taxon>Aquibium</taxon>
    </lineage>
</organism>
<evidence type="ECO:0000256" key="3">
    <source>
        <dbReference type="ARBA" id="ARBA00022692"/>
    </source>
</evidence>
<evidence type="ECO:0000313" key="7">
    <source>
        <dbReference type="EMBL" id="APH71686.1"/>
    </source>
</evidence>
<proteinExistence type="predicted"/>
<accession>A0A1L3SQK3</accession>
<dbReference type="CDD" id="cd06581">
    <property type="entry name" value="TM_PBP1_LivM_like"/>
    <property type="match status" value="1"/>
</dbReference>
<feature type="transmembrane region" description="Helical" evidence="6">
    <location>
        <begin position="242"/>
        <end position="266"/>
    </location>
</feature>
<protein>
    <recommendedName>
        <fullName evidence="9">Branched-chain amino acid ABC transporter permease</fullName>
    </recommendedName>
</protein>
<feature type="transmembrane region" description="Helical" evidence="6">
    <location>
        <begin position="199"/>
        <end position="222"/>
    </location>
</feature>
<dbReference type="Proteomes" id="UP000182840">
    <property type="component" value="Chromosome"/>
</dbReference>
<evidence type="ECO:0000256" key="6">
    <source>
        <dbReference type="SAM" id="Phobius"/>
    </source>
</evidence>
<dbReference type="AlphaFoldDB" id="A0A1L3SQK3"/>
<keyword evidence="8" id="KW-1185">Reference proteome</keyword>
<dbReference type="GO" id="GO:0005886">
    <property type="term" value="C:plasma membrane"/>
    <property type="evidence" value="ECO:0007669"/>
    <property type="project" value="UniProtKB-SubCell"/>
</dbReference>
<feature type="transmembrane region" description="Helical" evidence="6">
    <location>
        <begin position="154"/>
        <end position="172"/>
    </location>
</feature>
<keyword evidence="3 6" id="KW-0812">Transmembrane</keyword>
<evidence type="ECO:0000256" key="1">
    <source>
        <dbReference type="ARBA" id="ARBA00004651"/>
    </source>
</evidence>